<dbReference type="PANTHER" id="PTHR12534">
    <property type="entry name" value="30S RIBOSOMAL PROTEIN S2 PROKARYOTIC AND ORGANELLAR"/>
    <property type="match status" value="1"/>
</dbReference>
<comment type="similarity">
    <text evidence="1">Belongs to the universal ribosomal protein uS2 family.</text>
</comment>
<gene>
    <name evidence="2" type="ORF">LCGC14_2559960</name>
</gene>
<dbReference type="SUPFAM" id="SSF52313">
    <property type="entry name" value="Ribosomal protein S2"/>
    <property type="match status" value="1"/>
</dbReference>
<reference evidence="2" key="1">
    <citation type="journal article" date="2015" name="Nature">
        <title>Complex archaea that bridge the gap between prokaryotes and eukaryotes.</title>
        <authorList>
            <person name="Spang A."/>
            <person name="Saw J.H."/>
            <person name="Jorgensen S.L."/>
            <person name="Zaremba-Niedzwiedzka K."/>
            <person name="Martijn J."/>
            <person name="Lind A.E."/>
            <person name="van Eijk R."/>
            <person name="Schleper C."/>
            <person name="Guy L."/>
            <person name="Ettema T.J."/>
        </authorList>
    </citation>
    <scope>NUCLEOTIDE SEQUENCE</scope>
</reference>
<dbReference type="PANTHER" id="PTHR12534:SF0">
    <property type="entry name" value="SMALL RIBOSOMAL SUBUNIT PROTEIN US2M"/>
    <property type="match status" value="1"/>
</dbReference>
<dbReference type="GO" id="GO:0006412">
    <property type="term" value="P:translation"/>
    <property type="evidence" value="ECO:0007669"/>
    <property type="project" value="InterPro"/>
</dbReference>
<name>A0A0F9AK99_9ZZZZ</name>
<dbReference type="Pfam" id="PF00318">
    <property type="entry name" value="Ribosomal_S2"/>
    <property type="match status" value="1"/>
</dbReference>
<dbReference type="InterPro" id="IPR023591">
    <property type="entry name" value="Ribosomal_uS2_flav_dom_sf"/>
</dbReference>
<dbReference type="GO" id="GO:0022627">
    <property type="term" value="C:cytosolic small ribosomal subunit"/>
    <property type="evidence" value="ECO:0007669"/>
    <property type="project" value="TreeGrafter"/>
</dbReference>
<dbReference type="EMBL" id="LAZR01042231">
    <property type="protein sequence ID" value="KKL10024.1"/>
    <property type="molecule type" value="Genomic_DNA"/>
</dbReference>
<dbReference type="InterPro" id="IPR005706">
    <property type="entry name" value="Ribosomal_uS2_bac/mit/plastid"/>
</dbReference>
<proteinExistence type="inferred from homology"/>
<dbReference type="InterPro" id="IPR001865">
    <property type="entry name" value="Ribosomal_uS2"/>
</dbReference>
<feature type="non-terminal residue" evidence="2">
    <location>
        <position position="85"/>
    </location>
</feature>
<comment type="caution">
    <text evidence="2">The sequence shown here is derived from an EMBL/GenBank/DDBJ whole genome shotgun (WGS) entry which is preliminary data.</text>
</comment>
<evidence type="ECO:0000313" key="2">
    <source>
        <dbReference type="EMBL" id="KKL10024.1"/>
    </source>
</evidence>
<dbReference type="GO" id="GO:0003735">
    <property type="term" value="F:structural constituent of ribosome"/>
    <property type="evidence" value="ECO:0007669"/>
    <property type="project" value="InterPro"/>
</dbReference>
<evidence type="ECO:0008006" key="3">
    <source>
        <dbReference type="Google" id="ProtNLM"/>
    </source>
</evidence>
<accession>A0A0F9AK99</accession>
<dbReference type="AlphaFoldDB" id="A0A0F9AK99"/>
<evidence type="ECO:0000256" key="1">
    <source>
        <dbReference type="ARBA" id="ARBA00006242"/>
    </source>
</evidence>
<protein>
    <recommendedName>
        <fullName evidence="3">30S ribosomal protein S2</fullName>
    </recommendedName>
</protein>
<sequence>MAVETKAKTAELPLDPQIKEMMEVGLHFGHKTSKTHPKMLPFIEGVRNTIHIIDLAKTKARLDEVLESLVKFKEDGKTILLVGTK</sequence>
<dbReference type="PRINTS" id="PR00395">
    <property type="entry name" value="RIBOSOMALS2"/>
</dbReference>
<organism evidence="2">
    <name type="scientific">marine sediment metagenome</name>
    <dbReference type="NCBI Taxonomy" id="412755"/>
    <lineage>
        <taxon>unclassified sequences</taxon>
        <taxon>metagenomes</taxon>
        <taxon>ecological metagenomes</taxon>
    </lineage>
</organism>
<dbReference type="Gene3D" id="3.40.50.10490">
    <property type="entry name" value="Glucose-6-phosphate isomerase like protein, domain 1"/>
    <property type="match status" value="1"/>
</dbReference>